<protein>
    <submittedName>
        <fullName evidence="1">Uncharacterized protein</fullName>
    </submittedName>
</protein>
<accession>A0A6V8KMF3</accession>
<reference evidence="1 2" key="1">
    <citation type="submission" date="2020-03" db="EMBL/GenBank/DDBJ databases">
        <title>Whole genome shotgun sequence of Phytohabitans houttuyneae NBRC 108639.</title>
        <authorList>
            <person name="Komaki H."/>
            <person name="Tamura T."/>
        </authorList>
    </citation>
    <scope>NUCLEOTIDE SEQUENCE [LARGE SCALE GENOMIC DNA]</scope>
    <source>
        <strain evidence="1 2">NBRC 108639</strain>
    </source>
</reference>
<sequence length="69" mass="7793">MANARDSAMLSARALLGFGRQSNMCSILVRVVIGRRYRPVRNGAAAKKDRKLRQLGDDELFRRGVDQLF</sequence>
<reference evidence="1 2" key="2">
    <citation type="submission" date="2020-03" db="EMBL/GenBank/DDBJ databases">
        <authorList>
            <person name="Ichikawa N."/>
            <person name="Kimura A."/>
            <person name="Kitahashi Y."/>
            <person name="Uohara A."/>
        </authorList>
    </citation>
    <scope>NUCLEOTIDE SEQUENCE [LARGE SCALE GENOMIC DNA]</scope>
    <source>
        <strain evidence="1 2">NBRC 108639</strain>
    </source>
</reference>
<proteinExistence type="predicted"/>
<organism evidence="1 2">
    <name type="scientific">Phytohabitans houttuyneae</name>
    <dbReference type="NCBI Taxonomy" id="1076126"/>
    <lineage>
        <taxon>Bacteria</taxon>
        <taxon>Bacillati</taxon>
        <taxon>Actinomycetota</taxon>
        <taxon>Actinomycetes</taxon>
        <taxon>Micromonosporales</taxon>
        <taxon>Micromonosporaceae</taxon>
    </lineage>
</organism>
<dbReference type="EMBL" id="BLPF01000004">
    <property type="protein sequence ID" value="GFJ85034.1"/>
    <property type="molecule type" value="Genomic_DNA"/>
</dbReference>
<dbReference type="Proteomes" id="UP000482800">
    <property type="component" value="Unassembled WGS sequence"/>
</dbReference>
<evidence type="ECO:0000313" key="2">
    <source>
        <dbReference type="Proteomes" id="UP000482800"/>
    </source>
</evidence>
<name>A0A6V8KMF3_9ACTN</name>
<comment type="caution">
    <text evidence="1">The sequence shown here is derived from an EMBL/GenBank/DDBJ whole genome shotgun (WGS) entry which is preliminary data.</text>
</comment>
<evidence type="ECO:0000313" key="1">
    <source>
        <dbReference type="EMBL" id="GFJ85034.1"/>
    </source>
</evidence>
<gene>
    <name evidence="1" type="ORF">Phou_092140</name>
</gene>
<keyword evidence="2" id="KW-1185">Reference proteome</keyword>
<dbReference type="AlphaFoldDB" id="A0A6V8KMF3"/>